<dbReference type="RefSeq" id="WP_197309749.1">
    <property type="nucleotide sequence ID" value="NZ_JADZLT010000040.1"/>
</dbReference>
<evidence type="ECO:0000313" key="2">
    <source>
        <dbReference type="Proteomes" id="UP000631694"/>
    </source>
</evidence>
<reference evidence="1" key="1">
    <citation type="submission" date="2020-12" db="EMBL/GenBank/DDBJ databases">
        <title>Methylobrevis albus sp. nov., isolated from fresh water lack sediment.</title>
        <authorList>
            <person name="Zou Q."/>
        </authorList>
    </citation>
    <scope>NUCLEOTIDE SEQUENCE</scope>
    <source>
        <strain evidence="1">L22</strain>
    </source>
</reference>
<sequence>MTAASDPPYAIEGSDAPSRFVIVCDHASNRFPAPWGELGLGEAERRDHIAWDPGALPVSRSLAARLGAPVFRGTISRLVLDVNRPEESPTLIPETSDSTAIPGNRALSADERARRIANVHAPYHAALAALLDRRVAAAAPDAPPALIAVHSFTPVFKGTRRDFDIGILFGADDRLAAPMLTALAGDIRIDVRANEPYSPADGVYYTLDRHGTARGLETVMIEIRNDLIAGPAEADAWAGRLARALSGAG</sequence>
<dbReference type="SUPFAM" id="SSF53187">
    <property type="entry name" value="Zn-dependent exopeptidases"/>
    <property type="match status" value="1"/>
</dbReference>
<protein>
    <submittedName>
        <fullName evidence="1">N-formylglutamate amidohydrolase</fullName>
    </submittedName>
</protein>
<name>A0A931HZN6_9HYPH</name>
<organism evidence="1 2">
    <name type="scientific">Methylobrevis albus</name>
    <dbReference type="NCBI Taxonomy" id="2793297"/>
    <lineage>
        <taxon>Bacteria</taxon>
        <taxon>Pseudomonadati</taxon>
        <taxon>Pseudomonadota</taxon>
        <taxon>Alphaproteobacteria</taxon>
        <taxon>Hyphomicrobiales</taxon>
        <taxon>Pleomorphomonadaceae</taxon>
        <taxon>Methylobrevis</taxon>
    </lineage>
</organism>
<dbReference type="Gene3D" id="3.40.630.40">
    <property type="entry name" value="Zn-dependent exopeptidases"/>
    <property type="match status" value="1"/>
</dbReference>
<keyword evidence="2" id="KW-1185">Reference proteome</keyword>
<dbReference type="PIRSF" id="PIRSF029730">
    <property type="entry name" value="UCP029730"/>
    <property type="match status" value="1"/>
</dbReference>
<accession>A0A931HZN6</accession>
<dbReference type="InterPro" id="IPR011227">
    <property type="entry name" value="UCP029730"/>
</dbReference>
<dbReference type="Proteomes" id="UP000631694">
    <property type="component" value="Unassembled WGS sequence"/>
</dbReference>
<proteinExistence type="predicted"/>
<comment type="caution">
    <text evidence="1">The sequence shown here is derived from an EMBL/GenBank/DDBJ whole genome shotgun (WGS) entry which is preliminary data.</text>
</comment>
<gene>
    <name evidence="1" type="ORF">I5731_02320</name>
</gene>
<dbReference type="InterPro" id="IPR007709">
    <property type="entry name" value="N-FG_amidohydro"/>
</dbReference>
<evidence type="ECO:0000313" key="1">
    <source>
        <dbReference type="EMBL" id="MBH0236645.1"/>
    </source>
</evidence>
<dbReference type="AlphaFoldDB" id="A0A931HZN6"/>
<dbReference type="EMBL" id="JADZLT010000040">
    <property type="protein sequence ID" value="MBH0236645.1"/>
    <property type="molecule type" value="Genomic_DNA"/>
</dbReference>
<dbReference type="Pfam" id="PF05013">
    <property type="entry name" value="FGase"/>
    <property type="match status" value="1"/>
</dbReference>